<evidence type="ECO:0000256" key="14">
    <source>
        <dbReference type="ARBA" id="ARBA00048988"/>
    </source>
</evidence>
<dbReference type="GO" id="GO:0033202">
    <property type="term" value="C:DNA helicase complex"/>
    <property type="evidence" value="ECO:0007669"/>
    <property type="project" value="TreeGrafter"/>
</dbReference>
<comment type="catalytic activity">
    <reaction evidence="14">
        <text>ATP + H2O = ADP + phosphate + H(+)</text>
        <dbReference type="Rhea" id="RHEA:13065"/>
        <dbReference type="ChEBI" id="CHEBI:15377"/>
        <dbReference type="ChEBI" id="CHEBI:15378"/>
        <dbReference type="ChEBI" id="CHEBI:30616"/>
        <dbReference type="ChEBI" id="CHEBI:43474"/>
        <dbReference type="ChEBI" id="CHEBI:456216"/>
        <dbReference type="EC" id="5.6.2.4"/>
    </reaction>
</comment>
<evidence type="ECO:0000256" key="13">
    <source>
        <dbReference type="ARBA" id="ARBA00034808"/>
    </source>
</evidence>
<dbReference type="InterPro" id="IPR000212">
    <property type="entry name" value="DNA_helicase_UvrD/REP"/>
</dbReference>
<dbReference type="CDD" id="cd17932">
    <property type="entry name" value="DEXQc_UvrD"/>
    <property type="match status" value="1"/>
</dbReference>
<dbReference type="PROSITE" id="PS51217">
    <property type="entry name" value="UVRD_HELICASE_CTER"/>
    <property type="match status" value="1"/>
</dbReference>
<dbReference type="InterPro" id="IPR038726">
    <property type="entry name" value="PDDEXK_AddAB-type"/>
</dbReference>
<evidence type="ECO:0000259" key="16">
    <source>
        <dbReference type="PROSITE" id="PS51198"/>
    </source>
</evidence>
<dbReference type="GO" id="GO:0005829">
    <property type="term" value="C:cytosol"/>
    <property type="evidence" value="ECO:0007669"/>
    <property type="project" value="TreeGrafter"/>
</dbReference>
<dbReference type="Gene3D" id="1.10.10.160">
    <property type="match status" value="1"/>
</dbReference>
<evidence type="ECO:0000256" key="9">
    <source>
        <dbReference type="ARBA" id="ARBA00023125"/>
    </source>
</evidence>
<dbReference type="GO" id="GO:0004527">
    <property type="term" value="F:exonuclease activity"/>
    <property type="evidence" value="ECO:0007669"/>
    <property type="project" value="UniProtKB-KW"/>
</dbReference>
<keyword evidence="8 15" id="KW-0067">ATP-binding</keyword>
<evidence type="ECO:0000256" key="7">
    <source>
        <dbReference type="ARBA" id="ARBA00022839"/>
    </source>
</evidence>
<evidence type="ECO:0000313" key="19">
    <source>
        <dbReference type="Proteomes" id="UP000184428"/>
    </source>
</evidence>
<evidence type="ECO:0000256" key="15">
    <source>
        <dbReference type="PROSITE-ProRule" id="PRU00560"/>
    </source>
</evidence>
<dbReference type="Gene3D" id="3.40.50.300">
    <property type="entry name" value="P-loop containing nucleotide triphosphate hydrolases"/>
    <property type="match status" value="2"/>
</dbReference>
<dbReference type="EC" id="5.6.2.4" evidence="13"/>
<evidence type="ECO:0000259" key="17">
    <source>
        <dbReference type="PROSITE" id="PS51217"/>
    </source>
</evidence>
<evidence type="ECO:0000256" key="1">
    <source>
        <dbReference type="ARBA" id="ARBA00009922"/>
    </source>
</evidence>
<dbReference type="Pfam" id="PF12705">
    <property type="entry name" value="PDDEXK_1"/>
    <property type="match status" value="1"/>
</dbReference>
<dbReference type="GO" id="GO:0000725">
    <property type="term" value="P:recombinational repair"/>
    <property type="evidence" value="ECO:0007669"/>
    <property type="project" value="TreeGrafter"/>
</dbReference>
<keyword evidence="6 15" id="KW-0347">Helicase</keyword>
<evidence type="ECO:0000256" key="10">
    <source>
        <dbReference type="ARBA" id="ARBA00023204"/>
    </source>
</evidence>
<dbReference type="InterPro" id="IPR011604">
    <property type="entry name" value="PDDEXK-like_dom_sf"/>
</dbReference>
<feature type="binding site" evidence="15">
    <location>
        <begin position="92"/>
        <end position="99"/>
    </location>
    <ligand>
        <name>ATP</name>
        <dbReference type="ChEBI" id="CHEBI:30616"/>
    </ligand>
</feature>
<dbReference type="PANTHER" id="PTHR11070:SF59">
    <property type="entry name" value="DNA 3'-5' HELICASE"/>
    <property type="match status" value="1"/>
</dbReference>
<evidence type="ECO:0000313" key="18">
    <source>
        <dbReference type="EMBL" id="SHN74555.1"/>
    </source>
</evidence>
<keyword evidence="4" id="KW-0227">DNA damage</keyword>
<proteinExistence type="inferred from homology"/>
<dbReference type="Pfam" id="PF00580">
    <property type="entry name" value="UvrD-helicase"/>
    <property type="match status" value="1"/>
</dbReference>
<reference evidence="18 19" key="1">
    <citation type="submission" date="2016-12" db="EMBL/GenBank/DDBJ databases">
        <authorList>
            <person name="Song W.-J."/>
            <person name="Kurnit D.M."/>
        </authorList>
    </citation>
    <scope>NUCLEOTIDE SEQUENCE [LARGE SCALE GENOMIC DNA]</scope>
    <source>
        <strain evidence="18 19">DSM 43162</strain>
    </source>
</reference>
<gene>
    <name evidence="18" type="ORF">SAMN05660350_02217</name>
</gene>
<keyword evidence="3 15" id="KW-0547">Nucleotide-binding</keyword>
<dbReference type="GO" id="GO:0005524">
    <property type="term" value="F:ATP binding"/>
    <property type="evidence" value="ECO:0007669"/>
    <property type="project" value="UniProtKB-UniRule"/>
</dbReference>
<evidence type="ECO:0000256" key="2">
    <source>
        <dbReference type="ARBA" id="ARBA00022722"/>
    </source>
</evidence>
<dbReference type="Pfam" id="PF13361">
    <property type="entry name" value="UvrD_C"/>
    <property type="match status" value="1"/>
</dbReference>
<dbReference type="Proteomes" id="UP000184428">
    <property type="component" value="Unassembled WGS sequence"/>
</dbReference>
<comment type="similarity">
    <text evidence="1">Belongs to the helicase family. UvrD subfamily.</text>
</comment>
<comment type="catalytic activity">
    <reaction evidence="12">
        <text>Couples ATP hydrolysis with the unwinding of duplex DNA by translocating in the 3'-5' direction.</text>
        <dbReference type="EC" id="5.6.2.4"/>
    </reaction>
</comment>
<keyword evidence="10" id="KW-0234">DNA repair</keyword>
<keyword evidence="5 15" id="KW-0378">Hydrolase</keyword>
<dbReference type="AlphaFoldDB" id="A0A1M7TV03"/>
<dbReference type="InterPro" id="IPR027417">
    <property type="entry name" value="P-loop_NTPase"/>
</dbReference>
<keyword evidence="2" id="KW-0540">Nuclease</keyword>
<protein>
    <recommendedName>
        <fullName evidence="13">DNA 3'-5' helicase</fullName>
        <ecNumber evidence="13">5.6.2.4</ecNumber>
    </recommendedName>
</protein>
<accession>A0A1M7TV03</accession>
<dbReference type="Gene3D" id="1.10.486.10">
    <property type="entry name" value="PCRA, domain 4"/>
    <property type="match status" value="1"/>
</dbReference>
<dbReference type="Gene3D" id="3.90.320.10">
    <property type="match status" value="1"/>
</dbReference>
<name>A0A1M7TV03_9ACTN</name>
<dbReference type="GO" id="GO:0043138">
    <property type="term" value="F:3'-5' DNA helicase activity"/>
    <property type="evidence" value="ECO:0007669"/>
    <property type="project" value="UniProtKB-EC"/>
</dbReference>
<evidence type="ECO:0000256" key="5">
    <source>
        <dbReference type="ARBA" id="ARBA00022801"/>
    </source>
</evidence>
<evidence type="ECO:0000256" key="12">
    <source>
        <dbReference type="ARBA" id="ARBA00034617"/>
    </source>
</evidence>
<organism evidence="18 19">
    <name type="scientific">Geodermatophilus obscurus</name>
    <dbReference type="NCBI Taxonomy" id="1861"/>
    <lineage>
        <taxon>Bacteria</taxon>
        <taxon>Bacillati</taxon>
        <taxon>Actinomycetota</taxon>
        <taxon>Actinomycetes</taxon>
        <taxon>Geodermatophilales</taxon>
        <taxon>Geodermatophilaceae</taxon>
        <taxon>Geodermatophilus</taxon>
    </lineage>
</organism>
<evidence type="ECO:0000256" key="4">
    <source>
        <dbReference type="ARBA" id="ARBA00022763"/>
    </source>
</evidence>
<sequence length="1108" mass="117244">MLLVTWARKRWTGRRADPCTAAAAALRPRRWPGPPENVRRSWCHRSVALRGDESTPVYRLVQPAGASVPRPRLDPTQQAVVDHQGGPLLVLAGPGTGKTTTIVEAVAARIDGGVDPEQILVLTFSRRAAAELRDRVTARVARTLREPLARTFHSYAYGVLRRAALLRGEAPPRLLTAAEQDAVVAELLRGDLAGEGAVRWPESLLPALTTAGFRGELRELLLRATERGVDPELLAAWSRETGNEAWLHAAAFQEQYEAVTAFSTAGGGDASGYDSAELVRAAIAELEDDPALLRAERERARWLFVDEYQDTDPAQVELLQLLAGGGGDLVVVGDPDQAVYTFRGAEPRGIVEFPERFRTVSGRPAPRLSLGVCRRSGPALLEVSRRVAEALPGPWEHRRLSAVEGAEEGSAEVHVFDSASVEAAYVADTLRRAHLVDGVPWSEMAVVIRTALAIGPLRRALTSAGVPVEVGTDDLPLAAQPAVAPLLAALGALLPRPGAEPGTLALDELGAEALLTSALGGATVLDLRRLRRAVRIAQARRGVDADERGAPLATALVDEGLLEELPEAVARPARRVADVLAAGRVALARDGSAEDVLWAMWQRSGLAGRWARASAAGGAAGAAADRDLDAVVALFDAAAGFVDRLPSATVGAFVEHLSAQELPGVTGAGRESATDAVRLLTAHASKGLEWDVVCVAGVQEGIWPDLRDRGTLLGTELLVERVAGIDGAVLDRRVQMLAEERRLFYVACTRARRRLVVTAVEGALDGPDAGATASRFLDLVVPRPDDGRPLTPLPRSLTLPALVAELRRAVSDPQTEPARRSAAAAVLRRLADEGVPGASPADWWGLAPLSDDAPLVPDGEAVRVRPSAIETFQRCPLKWVLGAVGAEASPDATRTVGSAVHAVAQKVAEGLPAAEAPAALAEELDQLDLGPGWADQRQQTAARDMLDRFLRWHAANGRELLAAEADFDVTVGRARIRGQVDRLERDGAGRLVVVDLKTGRTAARDIDTHGQLAAYQVAVAAGAFGEHGDAPGGAALLQVGSGSRAKEQAQDPLPAGVPVGQTWAGELVAQVGDGMGAATFEVRTGSHCSRCPARRSCPLHERGRQVTA</sequence>
<feature type="domain" description="UvrD-like helicase ATP-binding" evidence="16">
    <location>
        <begin position="71"/>
        <end position="377"/>
    </location>
</feature>
<keyword evidence="11" id="KW-0413">Isomerase</keyword>
<dbReference type="InterPro" id="IPR014016">
    <property type="entry name" value="UvrD-like_ATP-bd"/>
</dbReference>
<keyword evidence="7" id="KW-0269">Exonuclease</keyword>
<dbReference type="InterPro" id="IPR013986">
    <property type="entry name" value="DExx_box_DNA_helicase_dom_sf"/>
</dbReference>
<dbReference type="PANTHER" id="PTHR11070">
    <property type="entry name" value="UVRD / RECB / PCRA DNA HELICASE FAMILY MEMBER"/>
    <property type="match status" value="1"/>
</dbReference>
<dbReference type="GO" id="GO:0003677">
    <property type="term" value="F:DNA binding"/>
    <property type="evidence" value="ECO:0007669"/>
    <property type="project" value="UniProtKB-KW"/>
</dbReference>
<dbReference type="SUPFAM" id="SSF52540">
    <property type="entry name" value="P-loop containing nucleoside triphosphate hydrolases"/>
    <property type="match status" value="1"/>
</dbReference>
<feature type="domain" description="UvrD-like helicase C-terminal" evidence="17">
    <location>
        <begin position="378"/>
        <end position="687"/>
    </location>
</feature>
<evidence type="ECO:0000256" key="11">
    <source>
        <dbReference type="ARBA" id="ARBA00023235"/>
    </source>
</evidence>
<dbReference type="PROSITE" id="PS51198">
    <property type="entry name" value="UVRD_HELICASE_ATP_BIND"/>
    <property type="match status" value="1"/>
</dbReference>
<evidence type="ECO:0000256" key="8">
    <source>
        <dbReference type="ARBA" id="ARBA00022840"/>
    </source>
</evidence>
<keyword evidence="9" id="KW-0238">DNA-binding</keyword>
<evidence type="ECO:0000256" key="6">
    <source>
        <dbReference type="ARBA" id="ARBA00022806"/>
    </source>
</evidence>
<evidence type="ECO:0000256" key="3">
    <source>
        <dbReference type="ARBA" id="ARBA00022741"/>
    </source>
</evidence>
<dbReference type="EMBL" id="FRDM01000009">
    <property type="protein sequence ID" value="SHN74555.1"/>
    <property type="molecule type" value="Genomic_DNA"/>
</dbReference>
<dbReference type="InterPro" id="IPR014017">
    <property type="entry name" value="DNA_helicase_UvrD-like_C"/>
</dbReference>